<feature type="domain" description="DUF4349" evidence="3">
    <location>
        <begin position="79"/>
        <end position="287"/>
    </location>
</feature>
<name>A0ABY2RB00_9FLAO</name>
<dbReference type="Pfam" id="PF14257">
    <property type="entry name" value="DUF4349"/>
    <property type="match status" value="1"/>
</dbReference>
<keyword evidence="5" id="KW-1185">Reference proteome</keyword>
<gene>
    <name evidence="4" type="ORF">EK417_08570</name>
</gene>
<accession>A0ABY2RB00</accession>
<feature type="coiled-coil region" evidence="1">
    <location>
        <begin position="179"/>
        <end position="222"/>
    </location>
</feature>
<dbReference type="InterPro" id="IPR025645">
    <property type="entry name" value="DUF4349"/>
</dbReference>
<organism evidence="4 5">
    <name type="scientific">Chryseobacterium candidae</name>
    <dbReference type="NCBI Taxonomy" id="1978493"/>
    <lineage>
        <taxon>Bacteria</taxon>
        <taxon>Pseudomonadati</taxon>
        <taxon>Bacteroidota</taxon>
        <taxon>Flavobacteriia</taxon>
        <taxon>Flavobacteriales</taxon>
        <taxon>Weeksellaceae</taxon>
        <taxon>Chryseobacterium group</taxon>
        <taxon>Chryseobacterium</taxon>
    </lineage>
</organism>
<sequence length="295" mass="33552">MKKMIFLLSGLILINCSKSGGEQQEVKADLMEVLTEDKAPSPAAAPPPPPLSVSEKLVSDENVTNKETYIPKKTDTISKKIIKNGDMKIQVGDIKKTQNQVYEIIKKNNAYIQKEEFQNTDMDDNLSLIIRVPHKNFDALIHSFSDGVGTVLSKNISSNDVTEEYTDIAIKLANKKIYLEKYRDLLKKAATTKDMLEIQENIRDLEDEIDVAEGSLRFIDDRVNYSTLNLNLYKEKVRSSATSKIGFGSRFVDSVTEGWNSFVSFMLGIISLWPFFLLIPVIIFIWRKWKSKKED</sequence>
<dbReference type="EMBL" id="SDLV01000016">
    <property type="protein sequence ID" value="THV60633.1"/>
    <property type="molecule type" value="Genomic_DNA"/>
</dbReference>
<feature type="transmembrane region" description="Helical" evidence="2">
    <location>
        <begin position="262"/>
        <end position="286"/>
    </location>
</feature>
<evidence type="ECO:0000256" key="2">
    <source>
        <dbReference type="SAM" id="Phobius"/>
    </source>
</evidence>
<keyword evidence="2" id="KW-0812">Transmembrane</keyword>
<evidence type="ECO:0000313" key="4">
    <source>
        <dbReference type="EMBL" id="THV60633.1"/>
    </source>
</evidence>
<reference evidence="4 5" key="1">
    <citation type="submission" date="2019-01" db="EMBL/GenBank/DDBJ databases">
        <authorList>
            <person name="B I."/>
            <person name="Ch S."/>
            <person name="Ch V.R."/>
        </authorList>
    </citation>
    <scope>NUCLEOTIDE SEQUENCE [LARGE SCALE GENOMIC DNA]</scope>
    <source>
        <strain evidence="4 5">JC507</strain>
    </source>
</reference>
<evidence type="ECO:0000256" key="1">
    <source>
        <dbReference type="SAM" id="Coils"/>
    </source>
</evidence>
<evidence type="ECO:0000313" key="5">
    <source>
        <dbReference type="Proteomes" id="UP000306038"/>
    </source>
</evidence>
<evidence type="ECO:0000259" key="3">
    <source>
        <dbReference type="Pfam" id="PF14257"/>
    </source>
</evidence>
<keyword evidence="2" id="KW-0472">Membrane</keyword>
<comment type="caution">
    <text evidence="4">The sequence shown here is derived from an EMBL/GenBank/DDBJ whole genome shotgun (WGS) entry which is preliminary data.</text>
</comment>
<proteinExistence type="predicted"/>
<dbReference type="RefSeq" id="WP_136521914.1">
    <property type="nucleotide sequence ID" value="NZ_SDLV01000016.1"/>
</dbReference>
<dbReference type="Proteomes" id="UP000306038">
    <property type="component" value="Unassembled WGS sequence"/>
</dbReference>
<protein>
    <submittedName>
        <fullName evidence="4">DUF4349 domain-containing protein</fullName>
    </submittedName>
</protein>
<keyword evidence="1" id="KW-0175">Coiled coil</keyword>
<keyword evidence="2" id="KW-1133">Transmembrane helix</keyword>